<organism evidence="1 2">
    <name type="scientific">Avena sativa</name>
    <name type="common">Oat</name>
    <dbReference type="NCBI Taxonomy" id="4498"/>
    <lineage>
        <taxon>Eukaryota</taxon>
        <taxon>Viridiplantae</taxon>
        <taxon>Streptophyta</taxon>
        <taxon>Embryophyta</taxon>
        <taxon>Tracheophyta</taxon>
        <taxon>Spermatophyta</taxon>
        <taxon>Magnoliopsida</taxon>
        <taxon>Liliopsida</taxon>
        <taxon>Poales</taxon>
        <taxon>Poaceae</taxon>
        <taxon>BOP clade</taxon>
        <taxon>Pooideae</taxon>
        <taxon>Poodae</taxon>
        <taxon>Poeae</taxon>
        <taxon>Poeae Chloroplast Group 1 (Aveneae type)</taxon>
        <taxon>Aveninae</taxon>
        <taxon>Avena</taxon>
    </lineage>
</organism>
<accession>A0ACD5ZGG0</accession>
<protein>
    <submittedName>
        <fullName evidence="1">Uncharacterized protein</fullName>
    </submittedName>
</protein>
<sequence>MATPSSCHQLLLPVTLLVVILATAAAQSFPYEEPQLMARPGCVDRCGNMSIPFPFGIGSGCFRDGFEISCDRSFDPPRVFLAGKGTTEERGFVNDTDIPAYRRFSRLELASISLLWRQARVYAPISYFYGTRTAGDTTTTTGLLLLTKQFFHLASTPFAVSTKNGIIGVGWSTQPTVSYDPEQPAFFSCQTTWATQKDPPYDTTNGLCVRELPYALGPTQYIELAVLYQGLQSAYALLVESYNPMYNFYMTDMYSNQTLLRKFPRGVAIKLDFAAGNTSCPAEGQPLPPDYACVSANSSCVSATRTPGYLCECSEG</sequence>
<evidence type="ECO:0000313" key="1">
    <source>
        <dbReference type="EnsemblPlants" id="AVESA.00010b.r2.6CG1144450.1.CDS.1"/>
    </source>
</evidence>
<dbReference type="Proteomes" id="UP001732700">
    <property type="component" value="Chromosome 6C"/>
</dbReference>
<keyword evidence="2" id="KW-1185">Reference proteome</keyword>
<proteinExistence type="predicted"/>
<reference evidence="1" key="2">
    <citation type="submission" date="2025-09" db="UniProtKB">
        <authorList>
            <consortium name="EnsemblPlants"/>
        </authorList>
    </citation>
    <scope>IDENTIFICATION</scope>
</reference>
<evidence type="ECO:0000313" key="2">
    <source>
        <dbReference type="Proteomes" id="UP001732700"/>
    </source>
</evidence>
<name>A0ACD5ZGG0_AVESA</name>
<reference evidence="1" key="1">
    <citation type="submission" date="2021-05" db="EMBL/GenBank/DDBJ databases">
        <authorList>
            <person name="Scholz U."/>
            <person name="Mascher M."/>
            <person name="Fiebig A."/>
        </authorList>
    </citation>
    <scope>NUCLEOTIDE SEQUENCE [LARGE SCALE GENOMIC DNA]</scope>
</reference>
<dbReference type="EnsemblPlants" id="AVESA.00010b.r2.6CG1144450.1">
    <property type="protein sequence ID" value="AVESA.00010b.r2.6CG1144450.1.CDS.1"/>
    <property type="gene ID" value="AVESA.00010b.r2.6CG1144450"/>
</dbReference>